<dbReference type="InterPro" id="IPR018056">
    <property type="entry name" value="Kringle_CS"/>
</dbReference>
<keyword evidence="12" id="KW-1185">Reference proteome</keyword>
<dbReference type="PANTHER" id="PTHR23282">
    <property type="entry name" value="APICAL ENDOSOMAL GLYCOPROTEIN PRECURSOR"/>
    <property type="match status" value="1"/>
</dbReference>
<keyword evidence="4 6" id="KW-1015">Disulfide bond</keyword>
<dbReference type="PROSITE" id="PS50060">
    <property type="entry name" value="MAM_2"/>
    <property type="match status" value="2"/>
</dbReference>
<dbReference type="Pfam" id="PF00629">
    <property type="entry name" value="MAM"/>
    <property type="match status" value="2"/>
</dbReference>
<dbReference type="Gene3D" id="2.40.20.10">
    <property type="entry name" value="Plasminogen Kringle 4"/>
    <property type="match status" value="1"/>
</dbReference>
<dbReference type="FunCoup" id="B3RL85">
    <property type="interactions" value="16"/>
</dbReference>
<keyword evidence="7" id="KW-0472">Membrane</keyword>
<dbReference type="Gene3D" id="2.60.120.200">
    <property type="match status" value="2"/>
</dbReference>
<dbReference type="InterPro" id="IPR001190">
    <property type="entry name" value="SRCR"/>
</dbReference>
<dbReference type="CDD" id="cd00108">
    <property type="entry name" value="KR"/>
    <property type="match status" value="1"/>
</dbReference>
<keyword evidence="2" id="KW-0964">Secreted</keyword>
<dbReference type="EMBL" id="DS985241">
    <property type="protein sequence ID" value="EDV29501.1"/>
    <property type="molecule type" value="Genomic_DNA"/>
</dbReference>
<dbReference type="RefSeq" id="XP_002108703.1">
    <property type="nucleotide sequence ID" value="XM_002108667.1"/>
</dbReference>
<feature type="disulfide bond" evidence="6">
    <location>
        <begin position="446"/>
        <end position="456"/>
    </location>
</feature>
<dbReference type="GO" id="GO:0005576">
    <property type="term" value="C:extracellular region"/>
    <property type="evidence" value="ECO:0007669"/>
    <property type="project" value="UniProtKB-SubCell"/>
</dbReference>
<accession>B3RL85</accession>
<evidence type="ECO:0000256" key="5">
    <source>
        <dbReference type="PROSITE-ProRule" id="PRU00121"/>
    </source>
</evidence>
<dbReference type="PhylomeDB" id="B3RL85"/>
<dbReference type="SMART" id="SM00137">
    <property type="entry name" value="MAM"/>
    <property type="match status" value="2"/>
</dbReference>
<dbReference type="PROSITE" id="PS50070">
    <property type="entry name" value="KRINGLE_2"/>
    <property type="match status" value="1"/>
</dbReference>
<dbReference type="InParanoid" id="B3RL85"/>
<dbReference type="SMART" id="SM00130">
    <property type="entry name" value="KR"/>
    <property type="match status" value="1"/>
</dbReference>
<evidence type="ECO:0000256" key="3">
    <source>
        <dbReference type="ARBA" id="ARBA00022572"/>
    </source>
</evidence>
<dbReference type="SMART" id="SM00202">
    <property type="entry name" value="SR"/>
    <property type="match status" value="1"/>
</dbReference>
<proteinExistence type="predicted"/>
<evidence type="ECO:0000313" key="11">
    <source>
        <dbReference type="EMBL" id="EDV29501.1"/>
    </source>
</evidence>
<evidence type="ECO:0000256" key="6">
    <source>
        <dbReference type="PROSITE-ProRule" id="PRU00196"/>
    </source>
</evidence>
<dbReference type="InterPro" id="IPR000998">
    <property type="entry name" value="MAM_dom"/>
</dbReference>
<evidence type="ECO:0000256" key="4">
    <source>
        <dbReference type="ARBA" id="ARBA00023157"/>
    </source>
</evidence>
<feature type="domain" description="MAM" evidence="8">
    <location>
        <begin position="618"/>
        <end position="787"/>
    </location>
</feature>
<evidence type="ECO:0000256" key="7">
    <source>
        <dbReference type="SAM" id="Phobius"/>
    </source>
</evidence>
<sequence>MQCLSGCQCLDKNVAICSSLPENFDKEHRNIKKIILIRPNCNCQFARWYRWIEWKEIDVEGACYQPSQFLNIPVQSIHLEALICPQDSPERYCFHVKLSPNITDSTTYPVDAIGCDFQKGLCGFRQIRNADSIDWDLKSGPTTYSMVTGPLSDHTYGTATGKYLYMNSLPNPQNSVAEIISPPLIIADQVKTVNIIFYYQLYGRDIGGIRLYAIYSKYSLTKYQIWERKYNRGPYWRKADIMFNPQYPEYQIIFQAIDGGTYSDIAIDDIYISPFEEDCYSGSNYGIYYRGTTSTTQAGIICQSWFTVFPHQSNFSSTFENQLEVNYCRNPGGSKSKPWCYTINASIQWQYCDLSQCPPRLPIKPTSLPGDSKFASTLPISIGPNGLLAFFRGSVWGTICISSDWGYTVSTVICKQKGISISGITKAIKLNKAYEGDPSWYYPIECTGLEDSLEQCKSNVSDAKGLVSCDDNYAIGVDCLQPTTGWPTHDPIEYYSVLAGGKSLREGYLQVYSGSSNSFTTVCSTLNNSLPLDIPDVMCREQGFLYALSTEAELIELVIWPRKSWIYDLHCTGYEHKIYRCQQMKYDNVDLGPKCERRNKLITAKCKADESDLNTLDPSCDFEKGFCGWNYKHRIPFTNLAYWVYKDDSEGHYLPIPDLAGNFIYTIQGPFWTSGSSAALASPLLQIANDANLVASISFKYYVYGRNFQKIEVLIKNGSQEGASTKTLWSQELTVQQISGWIPQTLPLQSSTDFSILIVAYSKYIDYNPNPTPPLSAIALDDIKFTNIIKKNDRTDPIPIILVTLGLLTIIVALFVIVGYVSKKETKRSVVVTNDK</sequence>
<feature type="domain" description="SRCR" evidence="10">
    <location>
        <begin position="385"/>
        <end position="480"/>
    </location>
</feature>
<dbReference type="KEGG" id="tad:TRIADDRAFT_51917"/>
<dbReference type="CTD" id="6749917"/>
<dbReference type="HOGENOM" id="CLU_339902_0_0_1"/>
<dbReference type="InterPro" id="IPR013320">
    <property type="entry name" value="ConA-like_dom_sf"/>
</dbReference>
<feature type="disulfide bond" evidence="6">
    <location>
        <begin position="571"/>
        <end position="581"/>
    </location>
</feature>
<dbReference type="CDD" id="cd06263">
    <property type="entry name" value="MAM"/>
    <property type="match status" value="1"/>
</dbReference>
<dbReference type="InterPro" id="IPR013806">
    <property type="entry name" value="Kringle-like"/>
</dbReference>
<reference evidence="11 12" key="1">
    <citation type="journal article" date="2008" name="Nature">
        <title>The Trichoplax genome and the nature of placozoans.</title>
        <authorList>
            <person name="Srivastava M."/>
            <person name="Begovic E."/>
            <person name="Chapman J."/>
            <person name="Putnam N.H."/>
            <person name="Hellsten U."/>
            <person name="Kawashima T."/>
            <person name="Kuo A."/>
            <person name="Mitros T."/>
            <person name="Salamov A."/>
            <person name="Carpenter M.L."/>
            <person name="Signorovitch A.Y."/>
            <person name="Moreno M.A."/>
            <person name="Kamm K."/>
            <person name="Grimwood J."/>
            <person name="Schmutz J."/>
            <person name="Shapiro H."/>
            <person name="Grigoriev I.V."/>
            <person name="Buss L.W."/>
            <person name="Schierwater B."/>
            <person name="Dellaporta S.L."/>
            <person name="Rokhsar D.S."/>
        </authorList>
    </citation>
    <scope>NUCLEOTIDE SEQUENCE [LARGE SCALE GENOMIC DNA]</scope>
    <source>
        <strain evidence="11 12">Grell-BS-1999</strain>
    </source>
</reference>
<dbReference type="GeneID" id="6749917"/>
<keyword evidence="3 5" id="KW-0420">Kringle</keyword>
<dbReference type="SUPFAM" id="SSF56487">
    <property type="entry name" value="SRCR-like"/>
    <property type="match status" value="2"/>
</dbReference>
<dbReference type="Proteomes" id="UP000009022">
    <property type="component" value="Unassembled WGS sequence"/>
</dbReference>
<feature type="domain" description="SRCR" evidence="10">
    <location>
        <begin position="496"/>
        <end position="607"/>
    </location>
</feature>
<feature type="domain" description="Kringle" evidence="9">
    <location>
        <begin position="278"/>
        <end position="357"/>
    </location>
</feature>
<protein>
    <recommendedName>
        <fullName evidence="13">MAM domain-containing protein</fullName>
    </recommendedName>
</protein>
<dbReference type="InterPro" id="IPR000001">
    <property type="entry name" value="Kringle"/>
</dbReference>
<evidence type="ECO:0000259" key="9">
    <source>
        <dbReference type="PROSITE" id="PS50070"/>
    </source>
</evidence>
<dbReference type="PANTHER" id="PTHR23282:SF142">
    <property type="entry name" value="MAM DOMAIN-CONTAINING PROTEIN"/>
    <property type="match status" value="1"/>
</dbReference>
<keyword evidence="7" id="KW-1133">Transmembrane helix</keyword>
<dbReference type="PROSITE" id="PS50287">
    <property type="entry name" value="SRCR_2"/>
    <property type="match status" value="2"/>
</dbReference>
<feature type="domain" description="MAM" evidence="8">
    <location>
        <begin position="113"/>
        <end position="281"/>
    </location>
</feature>
<dbReference type="OrthoDB" id="412155at2759"/>
<dbReference type="Pfam" id="PF00051">
    <property type="entry name" value="Kringle"/>
    <property type="match status" value="1"/>
</dbReference>
<gene>
    <name evidence="11" type="ORF">TRIADDRAFT_51917</name>
</gene>
<keyword evidence="7" id="KW-0812">Transmembrane</keyword>
<dbReference type="Gene3D" id="3.10.250.10">
    <property type="entry name" value="SRCR-like domain"/>
    <property type="match status" value="2"/>
</dbReference>
<dbReference type="AlphaFoldDB" id="B3RL85"/>
<evidence type="ECO:0000313" key="12">
    <source>
        <dbReference type="Proteomes" id="UP000009022"/>
    </source>
</evidence>
<evidence type="ECO:0000259" key="8">
    <source>
        <dbReference type="PROSITE" id="PS50060"/>
    </source>
</evidence>
<evidence type="ECO:0000256" key="1">
    <source>
        <dbReference type="ARBA" id="ARBA00004613"/>
    </source>
</evidence>
<dbReference type="InterPro" id="IPR051560">
    <property type="entry name" value="MAM_domain-containing"/>
</dbReference>
<dbReference type="PRINTS" id="PR00018">
    <property type="entry name" value="KRINGLE"/>
</dbReference>
<organism evidence="11 12">
    <name type="scientific">Trichoplax adhaerens</name>
    <name type="common">Trichoplax reptans</name>
    <dbReference type="NCBI Taxonomy" id="10228"/>
    <lineage>
        <taxon>Eukaryota</taxon>
        <taxon>Metazoa</taxon>
        <taxon>Placozoa</taxon>
        <taxon>Uniplacotomia</taxon>
        <taxon>Trichoplacea</taxon>
        <taxon>Trichoplacidae</taxon>
        <taxon>Trichoplax</taxon>
    </lineage>
</organism>
<dbReference type="SUPFAM" id="SSF49899">
    <property type="entry name" value="Concanavalin A-like lectins/glucanases"/>
    <property type="match status" value="2"/>
</dbReference>
<dbReference type="SUPFAM" id="SSF57440">
    <property type="entry name" value="Kringle-like"/>
    <property type="match status" value="1"/>
</dbReference>
<dbReference type="InterPro" id="IPR038178">
    <property type="entry name" value="Kringle_sf"/>
</dbReference>
<dbReference type="GO" id="GO:0016020">
    <property type="term" value="C:membrane"/>
    <property type="evidence" value="ECO:0007669"/>
    <property type="project" value="InterPro"/>
</dbReference>
<evidence type="ECO:0000259" key="10">
    <source>
        <dbReference type="PROSITE" id="PS50287"/>
    </source>
</evidence>
<evidence type="ECO:0008006" key="13">
    <source>
        <dbReference type="Google" id="ProtNLM"/>
    </source>
</evidence>
<dbReference type="eggNOG" id="KOG1026">
    <property type="taxonomic scope" value="Eukaryota"/>
</dbReference>
<dbReference type="Pfam" id="PF00530">
    <property type="entry name" value="SRCR"/>
    <property type="match status" value="1"/>
</dbReference>
<comment type="subcellular location">
    <subcellularLocation>
        <location evidence="1">Secreted</location>
    </subcellularLocation>
</comment>
<feature type="transmembrane region" description="Helical" evidence="7">
    <location>
        <begin position="798"/>
        <end position="821"/>
    </location>
</feature>
<dbReference type="PROSITE" id="PS00021">
    <property type="entry name" value="KRINGLE_1"/>
    <property type="match status" value="1"/>
</dbReference>
<dbReference type="InterPro" id="IPR036772">
    <property type="entry name" value="SRCR-like_dom_sf"/>
</dbReference>
<evidence type="ECO:0000256" key="2">
    <source>
        <dbReference type="ARBA" id="ARBA00022525"/>
    </source>
</evidence>
<comment type="caution">
    <text evidence="6">Lacks conserved residue(s) required for the propagation of feature annotation.</text>
</comment>
<name>B3RL85_TRIAD</name>